<dbReference type="Proteomes" id="UP001178507">
    <property type="component" value="Unassembled WGS sequence"/>
</dbReference>
<comment type="caution">
    <text evidence="7">The sequence shown here is derived from an EMBL/GenBank/DDBJ whole genome shotgun (WGS) entry which is preliminary data.</text>
</comment>
<evidence type="ECO:0000256" key="4">
    <source>
        <dbReference type="ARBA" id="ARBA00022679"/>
    </source>
</evidence>
<name>A0AA36HQX8_9DINO</name>
<comment type="similarity">
    <text evidence="2">Belongs to the UDPGP type 1 family.</text>
</comment>
<evidence type="ECO:0000313" key="8">
    <source>
        <dbReference type="Proteomes" id="UP001178507"/>
    </source>
</evidence>
<dbReference type="InterPro" id="IPR002618">
    <property type="entry name" value="UDPGP_fam"/>
</dbReference>
<dbReference type="AlphaFoldDB" id="A0AA36HQX8"/>
<dbReference type="GO" id="GO:0003977">
    <property type="term" value="F:UDP-N-acetylglucosamine diphosphorylase activity"/>
    <property type="evidence" value="ECO:0007669"/>
    <property type="project" value="UniProtKB-EC"/>
</dbReference>
<dbReference type="Pfam" id="PF01704">
    <property type="entry name" value="UDPGP"/>
    <property type="match status" value="1"/>
</dbReference>
<evidence type="ECO:0000313" key="7">
    <source>
        <dbReference type="EMBL" id="CAJ1373632.1"/>
    </source>
</evidence>
<sequence length="539" mass="60379">MSEQRQLDQEFDKINQQEIEQAWHQATEAAGLAEQGVQTVPPNLMNWDLKRPPKLQPGANLTKLTAVAERKRSAWHTLGLEMYSKDRVAIVIMSGGKDSRIGGDVPKGVLDVGLLSHKSIFQLYVERVRRLQHLVQRKFKKVVFIPLYIMCNRDNKEVIEDFFRENDFFGIREQDILFFTQGDFPICDKHGKYLLTEKHRIAMNPSGNGGVFKSLVEEGMVSDMKSRGVTCLFACSIDNVLAKVGDPVFLGFCETCKADAGLKTMEKVLPEEEYGIFCSQLHRDIFEDVDGDGKLDAVSKVKASVLEFFEMPEDLKKRRKQAGSSGMPLELNSGNLSQYFFKVDFVKKVAQISSGKHHIIPKSMPYLDTKLGHKVEPPRQEKNARRMEMFIFDAFQLCRSVVGLQVPRTEYAVVKNAAGKDSPQTAVQAVGQLHQSWIINAGGTFLDSKALGFGFGSGSGGGTEGSWKWWRRSSLAKEARAPREPELDGARRRMGLELVLGMGELVRWVWRPFRVARCRSQLAGQGQQAGCVTAASRAA</sequence>
<proteinExistence type="inferred from homology"/>
<dbReference type="InterPro" id="IPR039741">
    <property type="entry name" value="UDP-sugar_pyrophosphorylase"/>
</dbReference>
<evidence type="ECO:0000256" key="3">
    <source>
        <dbReference type="ARBA" id="ARBA00012457"/>
    </source>
</evidence>
<dbReference type="SUPFAM" id="SSF53448">
    <property type="entry name" value="Nucleotide-diphospho-sugar transferases"/>
    <property type="match status" value="1"/>
</dbReference>
<dbReference type="EMBL" id="CAUJNA010000205">
    <property type="protein sequence ID" value="CAJ1373632.1"/>
    <property type="molecule type" value="Genomic_DNA"/>
</dbReference>
<evidence type="ECO:0000256" key="5">
    <source>
        <dbReference type="ARBA" id="ARBA00022695"/>
    </source>
</evidence>
<dbReference type="PANTHER" id="PTHR11952">
    <property type="entry name" value="UDP- GLUCOSE PYROPHOSPHORYLASE"/>
    <property type="match status" value="1"/>
</dbReference>
<dbReference type="PANTHER" id="PTHR11952:SF2">
    <property type="entry name" value="LD24639P"/>
    <property type="match status" value="1"/>
</dbReference>
<dbReference type="InterPro" id="IPR029044">
    <property type="entry name" value="Nucleotide-diphossugar_trans"/>
</dbReference>
<evidence type="ECO:0000256" key="6">
    <source>
        <dbReference type="ARBA" id="ARBA00048493"/>
    </source>
</evidence>
<evidence type="ECO:0000256" key="1">
    <source>
        <dbReference type="ARBA" id="ARBA00005208"/>
    </source>
</evidence>
<protein>
    <recommendedName>
        <fullName evidence="3">UDP-N-acetylglucosamine diphosphorylase</fullName>
        <ecNumber evidence="3">2.7.7.23</ecNumber>
    </recommendedName>
</protein>
<gene>
    <name evidence="7" type="ORF">EVOR1521_LOCUS3390</name>
</gene>
<comment type="pathway">
    <text evidence="1">Nucleotide-sugar biosynthesis; UDP-N-acetyl-alpha-D-glucosamine biosynthesis; UDP-N-acetyl-alpha-D-glucosamine from N-acetyl-alpha-D-glucosamine 1-phosphate: step 1/1.</text>
</comment>
<dbReference type="Gene3D" id="3.90.550.10">
    <property type="entry name" value="Spore Coat Polysaccharide Biosynthesis Protein SpsA, Chain A"/>
    <property type="match status" value="1"/>
</dbReference>
<reference evidence="7" key="1">
    <citation type="submission" date="2023-08" db="EMBL/GenBank/DDBJ databases">
        <authorList>
            <person name="Chen Y."/>
            <person name="Shah S."/>
            <person name="Dougan E. K."/>
            <person name="Thang M."/>
            <person name="Chan C."/>
        </authorList>
    </citation>
    <scope>NUCLEOTIDE SEQUENCE</scope>
</reference>
<dbReference type="EC" id="2.7.7.23" evidence="3"/>
<keyword evidence="4" id="KW-0808">Transferase</keyword>
<comment type="catalytic activity">
    <reaction evidence="6">
        <text>N-acetyl-alpha-D-glucosamine 1-phosphate + UTP + H(+) = UDP-N-acetyl-alpha-D-glucosamine + diphosphate</text>
        <dbReference type="Rhea" id="RHEA:13509"/>
        <dbReference type="ChEBI" id="CHEBI:15378"/>
        <dbReference type="ChEBI" id="CHEBI:33019"/>
        <dbReference type="ChEBI" id="CHEBI:46398"/>
        <dbReference type="ChEBI" id="CHEBI:57705"/>
        <dbReference type="ChEBI" id="CHEBI:57776"/>
        <dbReference type="EC" id="2.7.7.23"/>
    </reaction>
</comment>
<dbReference type="GO" id="GO:0006048">
    <property type="term" value="P:UDP-N-acetylglucosamine biosynthetic process"/>
    <property type="evidence" value="ECO:0007669"/>
    <property type="project" value="TreeGrafter"/>
</dbReference>
<evidence type="ECO:0000256" key="2">
    <source>
        <dbReference type="ARBA" id="ARBA00010401"/>
    </source>
</evidence>
<organism evidence="7 8">
    <name type="scientific">Effrenium voratum</name>
    <dbReference type="NCBI Taxonomy" id="2562239"/>
    <lineage>
        <taxon>Eukaryota</taxon>
        <taxon>Sar</taxon>
        <taxon>Alveolata</taxon>
        <taxon>Dinophyceae</taxon>
        <taxon>Suessiales</taxon>
        <taxon>Symbiodiniaceae</taxon>
        <taxon>Effrenium</taxon>
    </lineage>
</organism>
<keyword evidence="5" id="KW-0548">Nucleotidyltransferase</keyword>
<keyword evidence="8" id="KW-1185">Reference proteome</keyword>
<accession>A0AA36HQX8</accession>